<dbReference type="InterPro" id="IPR000719">
    <property type="entry name" value="Prot_kinase_dom"/>
</dbReference>
<dbReference type="PROSITE" id="PS50011">
    <property type="entry name" value="PROTEIN_KINASE_DOM"/>
    <property type="match status" value="1"/>
</dbReference>
<evidence type="ECO:0000256" key="7">
    <source>
        <dbReference type="PROSITE-ProRule" id="PRU10141"/>
    </source>
</evidence>
<reference evidence="10 11" key="1">
    <citation type="journal article" date="2019" name="Science">
        <title>Social genes are selection hotspots in kin groups of a soil microbe.</title>
        <authorList>
            <person name="Wielgoss S."/>
            <person name="Wolfensberger R."/>
            <person name="Sun L."/>
            <person name="Fiegna F."/>
            <person name="Velicer G.J."/>
        </authorList>
    </citation>
    <scope>NUCLEOTIDE SEQUENCE [LARGE SCALE GENOMIC DNA]</scope>
    <source>
        <strain evidence="10 11">MC3.5.9c15</strain>
    </source>
</reference>
<dbReference type="InterPro" id="IPR050660">
    <property type="entry name" value="NEK_Ser/Thr_kinase"/>
</dbReference>
<keyword evidence="5 10" id="KW-0418">Kinase</keyword>
<dbReference type="Pfam" id="PF00069">
    <property type="entry name" value="Pkinase"/>
    <property type="match status" value="1"/>
</dbReference>
<gene>
    <name evidence="10" type="ORF">BHS09_22050</name>
</gene>
<evidence type="ECO:0000256" key="4">
    <source>
        <dbReference type="ARBA" id="ARBA00022741"/>
    </source>
</evidence>
<evidence type="ECO:0000313" key="10">
    <source>
        <dbReference type="EMBL" id="QDE69445.1"/>
    </source>
</evidence>
<dbReference type="Gene3D" id="3.30.200.20">
    <property type="entry name" value="Phosphorylase Kinase, domain 1"/>
    <property type="match status" value="1"/>
</dbReference>
<dbReference type="InterPro" id="IPR008271">
    <property type="entry name" value="Ser/Thr_kinase_AS"/>
</dbReference>
<evidence type="ECO:0000256" key="2">
    <source>
        <dbReference type="ARBA" id="ARBA00012513"/>
    </source>
</evidence>
<dbReference type="AlphaFoldDB" id="A0AAE6KTR4"/>
<dbReference type="PROSITE" id="PS00108">
    <property type="entry name" value="PROTEIN_KINASE_ST"/>
    <property type="match status" value="1"/>
</dbReference>
<dbReference type="CDD" id="cd14014">
    <property type="entry name" value="STKc_PknB_like"/>
    <property type="match status" value="1"/>
</dbReference>
<dbReference type="GO" id="GO:0004674">
    <property type="term" value="F:protein serine/threonine kinase activity"/>
    <property type="evidence" value="ECO:0007669"/>
    <property type="project" value="UniProtKB-EC"/>
</dbReference>
<dbReference type="PANTHER" id="PTHR43671">
    <property type="entry name" value="SERINE/THREONINE-PROTEIN KINASE NEK"/>
    <property type="match status" value="1"/>
</dbReference>
<proteinExistence type="inferred from homology"/>
<dbReference type="InterPro" id="IPR017441">
    <property type="entry name" value="Protein_kinase_ATP_BS"/>
</dbReference>
<evidence type="ECO:0000256" key="3">
    <source>
        <dbReference type="ARBA" id="ARBA00022679"/>
    </source>
</evidence>
<dbReference type="EC" id="2.7.11.1" evidence="2"/>
<name>A0AAE6KTR4_MYXXA</name>
<feature type="region of interest" description="Disordered" evidence="8">
    <location>
        <begin position="396"/>
        <end position="421"/>
    </location>
</feature>
<keyword evidence="4 7" id="KW-0547">Nucleotide-binding</keyword>
<protein>
    <recommendedName>
        <fullName evidence="2">non-specific serine/threonine protein kinase</fullName>
        <ecNumber evidence="2">2.7.11.1</ecNumber>
    </recommendedName>
</protein>
<comment type="similarity">
    <text evidence="1">Belongs to the protein kinase superfamily. NEK Ser/Thr protein kinase family. NIMA subfamily.</text>
</comment>
<dbReference type="EMBL" id="CP017174">
    <property type="protein sequence ID" value="QDE69445.1"/>
    <property type="molecule type" value="Genomic_DNA"/>
</dbReference>
<dbReference type="RefSeq" id="WP_237079766.1">
    <property type="nucleotide sequence ID" value="NZ_CP017173.1"/>
</dbReference>
<dbReference type="SUPFAM" id="SSF56112">
    <property type="entry name" value="Protein kinase-like (PK-like)"/>
    <property type="match status" value="1"/>
</dbReference>
<keyword evidence="6 7" id="KW-0067">ATP-binding</keyword>
<dbReference type="InterPro" id="IPR011009">
    <property type="entry name" value="Kinase-like_dom_sf"/>
</dbReference>
<accession>A0AAE6KTR4</accession>
<dbReference type="PROSITE" id="PS00107">
    <property type="entry name" value="PROTEIN_KINASE_ATP"/>
    <property type="match status" value="1"/>
</dbReference>
<evidence type="ECO:0000256" key="1">
    <source>
        <dbReference type="ARBA" id="ARBA00010886"/>
    </source>
</evidence>
<organism evidence="10 11">
    <name type="scientific">Myxococcus xanthus</name>
    <dbReference type="NCBI Taxonomy" id="34"/>
    <lineage>
        <taxon>Bacteria</taxon>
        <taxon>Pseudomonadati</taxon>
        <taxon>Myxococcota</taxon>
        <taxon>Myxococcia</taxon>
        <taxon>Myxococcales</taxon>
        <taxon>Cystobacterineae</taxon>
        <taxon>Myxococcaceae</taxon>
        <taxon>Myxococcus</taxon>
    </lineage>
</organism>
<evidence type="ECO:0000256" key="5">
    <source>
        <dbReference type="ARBA" id="ARBA00022777"/>
    </source>
</evidence>
<dbReference type="Proteomes" id="UP000320179">
    <property type="component" value="Chromosome"/>
</dbReference>
<evidence type="ECO:0000313" key="11">
    <source>
        <dbReference type="Proteomes" id="UP000320179"/>
    </source>
</evidence>
<dbReference type="PANTHER" id="PTHR43671:SF13">
    <property type="entry name" value="SERINE_THREONINE-PROTEIN KINASE NEK2"/>
    <property type="match status" value="1"/>
</dbReference>
<feature type="domain" description="Protein kinase" evidence="9">
    <location>
        <begin position="20"/>
        <end position="289"/>
    </location>
</feature>
<evidence type="ECO:0000259" key="9">
    <source>
        <dbReference type="PROSITE" id="PS50011"/>
    </source>
</evidence>
<sequence>MLTAIHHPAQFPPGHLVHGWRVVKLVGAGAYGAVYKVEMNGKHYAMKVAMHRAASGDEEKADARLRRELGCLVHLRHPNIIAPRAHGRWPDLENGWLYVVLDFVDGYTLAEWVERVHPTAQEVVRLFVKLSAAVDYMHGCGVFHRDLKLNNIMVRASDNEPFIIDFSAGDYTHAEDLTDAPLPPGTRRYRSPEASRFLRENGDNRDARYEFKVTDDVYALGVCLFDVLTAPQPASDSVKAPVEGRLMPPDPRALNARVPGALSDAVMRFIARKPENRPPTAEAVRRELAALVKETGPEWVTPLHTLAAKPLLTPATGTDEAVKRNRPRRGAMLGVLGATLAVATLVGLFASKRAGQEPVMKSAVESSTERDAGTRALLNVVSPQEDAGTPLRSGIVSPAPETSSPGVALPPQAPVKKESPAVKRAPIVANTSESPAMKAPVSSGGRAEFLKKCAVATAAVALQMGCPGNSQVRPGPSACPSEAREAMFKLLRLQEGDSVVVTIDKNQPGAMGEEGFYSDGPVRGIVRDGIRELPTGTVLEGRVWTGGRALLARYTEAKLPNGRTYPVCISIGEKGAEEADEGPHPGTVSFNRSMYGYAVKNWP</sequence>
<keyword evidence="3" id="KW-0808">Transferase</keyword>
<dbReference type="Gene3D" id="1.10.510.10">
    <property type="entry name" value="Transferase(Phosphotransferase) domain 1"/>
    <property type="match status" value="1"/>
</dbReference>
<feature type="binding site" evidence="7">
    <location>
        <position position="47"/>
    </location>
    <ligand>
        <name>ATP</name>
        <dbReference type="ChEBI" id="CHEBI:30616"/>
    </ligand>
</feature>
<dbReference type="GO" id="GO:0005524">
    <property type="term" value="F:ATP binding"/>
    <property type="evidence" value="ECO:0007669"/>
    <property type="project" value="UniProtKB-UniRule"/>
</dbReference>
<evidence type="ECO:0000256" key="6">
    <source>
        <dbReference type="ARBA" id="ARBA00022840"/>
    </source>
</evidence>
<dbReference type="SMART" id="SM00220">
    <property type="entry name" value="S_TKc"/>
    <property type="match status" value="1"/>
</dbReference>
<evidence type="ECO:0000256" key="8">
    <source>
        <dbReference type="SAM" id="MobiDB-lite"/>
    </source>
</evidence>